<reference evidence="1 2" key="1">
    <citation type="journal article" date="2019" name="bioRxiv">
        <title>Bacteria contribute to plant secondary compound degradation in a generalist herbivore system.</title>
        <authorList>
            <person name="Francoeur C.B."/>
            <person name="Khadempour L."/>
            <person name="Moreira-Soto R.D."/>
            <person name="Gotting K."/>
            <person name="Book A.J."/>
            <person name="Pinto-Tomas A.A."/>
            <person name="Keefover-Ring K."/>
            <person name="Currie C.R."/>
        </authorList>
    </citation>
    <scope>NUCLEOTIDE SEQUENCE [LARGE SCALE GENOMIC DNA]</scope>
    <source>
        <strain evidence="1">Acro-835</strain>
    </source>
</reference>
<evidence type="ECO:0000313" key="2">
    <source>
        <dbReference type="Proteomes" id="UP001515683"/>
    </source>
</evidence>
<comment type="caution">
    <text evidence="1">The sequence shown here is derived from an EMBL/GenBank/DDBJ whole genome shotgun (WGS) entry which is preliminary data.</text>
</comment>
<evidence type="ECO:0000313" key="1">
    <source>
        <dbReference type="EMBL" id="NIF20720.1"/>
    </source>
</evidence>
<gene>
    <name evidence="1" type="ORF">F3J40_03700</name>
</gene>
<accession>A0ABX0R5N5</accession>
<sequence length="140" mass="16289">MVLLTIVGLIGIILIWNWKQLEMGFATSADYHEQDAKEYNYYTPDLLKRMPRISNNYKFEYHYVDAQEFYVYSLAFGDTTDTRKIREFLLAEGYSPQPSCPTEAECLASPRNKDEVSFYSSSHLNMVKINIVRSAKHGRI</sequence>
<keyword evidence="2" id="KW-1185">Reference proteome</keyword>
<protein>
    <submittedName>
        <fullName evidence="1">Uncharacterized protein</fullName>
    </submittedName>
</protein>
<organism evidence="1 2">
    <name type="scientific">Candidatus Pantoea multigeneris</name>
    <dbReference type="NCBI Taxonomy" id="2608357"/>
    <lineage>
        <taxon>Bacteria</taxon>
        <taxon>Pseudomonadati</taxon>
        <taxon>Pseudomonadota</taxon>
        <taxon>Gammaproteobacteria</taxon>
        <taxon>Enterobacterales</taxon>
        <taxon>Erwiniaceae</taxon>
        <taxon>Pantoea</taxon>
    </lineage>
</organism>
<dbReference type="Proteomes" id="UP001515683">
    <property type="component" value="Unassembled WGS sequence"/>
</dbReference>
<proteinExistence type="predicted"/>
<dbReference type="EMBL" id="VWXF01000001">
    <property type="protein sequence ID" value="NIF20720.1"/>
    <property type="molecule type" value="Genomic_DNA"/>
</dbReference>
<name>A0ABX0R5N5_9GAMM</name>